<accession>A0AAN5CNG6</accession>
<sequence>MISLLLLLPLISSQSCPNGLSESEGVLSVHNSLRSSLSEGSFSARGKRLPRSLTPISNLTWDCSLEESAQKVADGCVFAHSHIPNLGENLYKAWSSAKISPSGLAVNASQAWANEFQLFGLSDTTLTMSVFNSGVGHATQMVWADSTKIGCGSSSCNNGNTVIVVCHYSEQGNVLGAKIYDADT</sequence>
<dbReference type="AlphaFoldDB" id="A0AAN5CNG6"/>
<dbReference type="InterPro" id="IPR014044">
    <property type="entry name" value="CAP_dom"/>
</dbReference>
<dbReference type="PRINTS" id="PR00837">
    <property type="entry name" value="V5TPXLIKE"/>
</dbReference>
<dbReference type="CDD" id="cd05380">
    <property type="entry name" value="CAP_euk"/>
    <property type="match status" value="1"/>
</dbReference>
<dbReference type="InterPro" id="IPR001283">
    <property type="entry name" value="CRISP-related"/>
</dbReference>
<name>A0AAN5CNG6_9BILA</name>
<evidence type="ECO:0000313" key="3">
    <source>
        <dbReference type="EMBL" id="GMR47663.1"/>
    </source>
</evidence>
<keyword evidence="4" id="KW-1185">Reference proteome</keyword>
<dbReference type="InterPro" id="IPR035940">
    <property type="entry name" value="CAP_sf"/>
</dbReference>
<feature type="chain" id="PRO_5043036330" description="SCP domain-containing protein" evidence="1">
    <location>
        <begin position="16"/>
        <end position="184"/>
    </location>
</feature>
<comment type="caution">
    <text evidence="3">The sequence shown here is derived from an EMBL/GenBank/DDBJ whole genome shotgun (WGS) entry which is preliminary data.</text>
</comment>
<keyword evidence="1" id="KW-0732">Signal</keyword>
<reference evidence="4" key="1">
    <citation type="submission" date="2022-10" db="EMBL/GenBank/DDBJ databases">
        <title>Genome assembly of Pristionchus species.</title>
        <authorList>
            <person name="Yoshida K."/>
            <person name="Sommer R.J."/>
        </authorList>
    </citation>
    <scope>NUCLEOTIDE SEQUENCE [LARGE SCALE GENOMIC DNA]</scope>
    <source>
        <strain evidence="4">RS5460</strain>
    </source>
</reference>
<feature type="domain" description="SCP" evidence="2">
    <location>
        <begin position="21"/>
        <end position="176"/>
    </location>
</feature>
<evidence type="ECO:0000256" key="1">
    <source>
        <dbReference type="SAM" id="SignalP"/>
    </source>
</evidence>
<dbReference type="InterPro" id="IPR002413">
    <property type="entry name" value="V5_allergen-like"/>
</dbReference>
<gene>
    <name evidence="3" type="ORF">PMAYCL1PPCAC_17858</name>
</gene>
<dbReference type="Gene3D" id="3.40.33.10">
    <property type="entry name" value="CAP"/>
    <property type="match status" value="1"/>
</dbReference>
<dbReference type="Pfam" id="PF00188">
    <property type="entry name" value="CAP"/>
    <property type="match status" value="1"/>
</dbReference>
<dbReference type="EMBL" id="BTRK01000004">
    <property type="protein sequence ID" value="GMR47663.1"/>
    <property type="molecule type" value="Genomic_DNA"/>
</dbReference>
<dbReference type="PRINTS" id="PR00838">
    <property type="entry name" value="V5ALLERGEN"/>
</dbReference>
<dbReference type="PANTHER" id="PTHR10334">
    <property type="entry name" value="CYSTEINE-RICH SECRETORY PROTEIN-RELATED"/>
    <property type="match status" value="1"/>
</dbReference>
<evidence type="ECO:0000313" key="4">
    <source>
        <dbReference type="Proteomes" id="UP001328107"/>
    </source>
</evidence>
<dbReference type="SUPFAM" id="SSF55797">
    <property type="entry name" value="PR-1-like"/>
    <property type="match status" value="1"/>
</dbReference>
<proteinExistence type="predicted"/>
<evidence type="ECO:0000259" key="2">
    <source>
        <dbReference type="SMART" id="SM00198"/>
    </source>
</evidence>
<protein>
    <recommendedName>
        <fullName evidence="2">SCP domain-containing protein</fullName>
    </recommendedName>
</protein>
<organism evidence="3 4">
    <name type="scientific">Pristionchus mayeri</name>
    <dbReference type="NCBI Taxonomy" id="1317129"/>
    <lineage>
        <taxon>Eukaryota</taxon>
        <taxon>Metazoa</taxon>
        <taxon>Ecdysozoa</taxon>
        <taxon>Nematoda</taxon>
        <taxon>Chromadorea</taxon>
        <taxon>Rhabditida</taxon>
        <taxon>Rhabditina</taxon>
        <taxon>Diplogasteromorpha</taxon>
        <taxon>Diplogasteroidea</taxon>
        <taxon>Neodiplogasteridae</taxon>
        <taxon>Pristionchus</taxon>
    </lineage>
</organism>
<dbReference type="Proteomes" id="UP001328107">
    <property type="component" value="Unassembled WGS sequence"/>
</dbReference>
<feature type="signal peptide" evidence="1">
    <location>
        <begin position="1"/>
        <end position="15"/>
    </location>
</feature>
<dbReference type="SMART" id="SM00198">
    <property type="entry name" value="SCP"/>
    <property type="match status" value="1"/>
</dbReference>